<comment type="caution">
    <text evidence="10">The sequence shown here is derived from an EMBL/GenBank/DDBJ whole genome shotgun (WGS) entry which is preliminary data.</text>
</comment>
<evidence type="ECO:0000259" key="9">
    <source>
        <dbReference type="Pfam" id="PF22570"/>
    </source>
</evidence>
<dbReference type="AlphaFoldDB" id="A0A0G0QK14"/>
<dbReference type="PANTHER" id="PTHR33885">
    <property type="entry name" value="PHAGE SHOCK PROTEIN C"/>
    <property type="match status" value="1"/>
</dbReference>
<dbReference type="InterPro" id="IPR054331">
    <property type="entry name" value="LiaF_TM"/>
</dbReference>
<dbReference type="Pfam" id="PF22570">
    <property type="entry name" value="LiaF-TM"/>
    <property type="match status" value="1"/>
</dbReference>
<feature type="transmembrane region" description="Helical" evidence="7">
    <location>
        <begin position="33"/>
        <end position="58"/>
    </location>
</feature>
<comment type="subcellular location">
    <subcellularLocation>
        <location evidence="1">Cell membrane</location>
        <topology evidence="1">Single-pass membrane protein</topology>
    </subcellularLocation>
</comment>
<keyword evidence="2" id="KW-1003">Cell membrane</keyword>
<dbReference type="GO" id="GO:0005886">
    <property type="term" value="C:plasma membrane"/>
    <property type="evidence" value="ECO:0007669"/>
    <property type="project" value="UniProtKB-SubCell"/>
</dbReference>
<reference evidence="10 11" key="1">
    <citation type="journal article" date="2015" name="Nature">
        <title>rRNA introns, odd ribosomes, and small enigmatic genomes across a large radiation of phyla.</title>
        <authorList>
            <person name="Brown C.T."/>
            <person name="Hug L.A."/>
            <person name="Thomas B.C."/>
            <person name="Sharon I."/>
            <person name="Castelle C.J."/>
            <person name="Singh A."/>
            <person name="Wilkins M.J."/>
            <person name="Williams K.H."/>
            <person name="Banfield J.F."/>
        </authorList>
    </citation>
    <scope>NUCLEOTIDE SEQUENCE [LARGE SCALE GENOMIC DNA]</scope>
</reference>
<evidence type="ECO:0000259" key="8">
    <source>
        <dbReference type="Pfam" id="PF04024"/>
    </source>
</evidence>
<feature type="domain" description="Phage shock protein PspC N-terminal" evidence="8">
    <location>
        <begin position="6"/>
        <end position="65"/>
    </location>
</feature>
<dbReference type="InterPro" id="IPR007168">
    <property type="entry name" value="Phageshock_PspC_N"/>
</dbReference>
<keyword evidence="6" id="KW-0175">Coiled coil</keyword>
<keyword evidence="4 7" id="KW-1133">Transmembrane helix</keyword>
<feature type="coiled-coil region" evidence="6">
    <location>
        <begin position="73"/>
        <end position="104"/>
    </location>
</feature>
<protein>
    <submittedName>
        <fullName evidence="10">Phage shock protein C, PspC</fullName>
    </submittedName>
</protein>
<feature type="domain" description="LiaF transmembrane" evidence="9">
    <location>
        <begin position="109"/>
        <end position="159"/>
    </location>
</feature>
<dbReference type="Proteomes" id="UP000034072">
    <property type="component" value="Unassembled WGS sequence"/>
</dbReference>
<dbReference type="PANTHER" id="PTHR33885:SF3">
    <property type="entry name" value="PHAGE SHOCK PROTEIN C"/>
    <property type="match status" value="1"/>
</dbReference>
<evidence type="ECO:0000256" key="2">
    <source>
        <dbReference type="ARBA" id="ARBA00022475"/>
    </source>
</evidence>
<dbReference type="Pfam" id="PF04024">
    <property type="entry name" value="PspC"/>
    <property type="match status" value="1"/>
</dbReference>
<proteinExistence type="predicted"/>
<evidence type="ECO:0000256" key="1">
    <source>
        <dbReference type="ARBA" id="ARBA00004162"/>
    </source>
</evidence>
<feature type="transmembrane region" description="Helical" evidence="7">
    <location>
        <begin position="112"/>
        <end position="130"/>
    </location>
</feature>
<evidence type="ECO:0000313" key="10">
    <source>
        <dbReference type="EMBL" id="KKR40699.1"/>
    </source>
</evidence>
<evidence type="ECO:0000256" key="6">
    <source>
        <dbReference type="SAM" id="Coils"/>
    </source>
</evidence>
<sequence length="160" mass="18439">MENPNKKLYRSNTNKVFAGVLGGLGHYYDVDPLFLRIAFVILTVISNVFPMFFVYLLLMMLIPKEGDVSDDGKEKIREVMKEVKDNAQTVAEEMRAEFDKAKVEHRVAKKSVIGYLLVLVGVFMILKSFIPIHWFSWNIFWSVIIILLGFYVLTNSKRNG</sequence>
<dbReference type="EMBL" id="LBXZ01000005">
    <property type="protein sequence ID" value="KKR40699.1"/>
    <property type="molecule type" value="Genomic_DNA"/>
</dbReference>
<evidence type="ECO:0000256" key="3">
    <source>
        <dbReference type="ARBA" id="ARBA00022692"/>
    </source>
</evidence>
<accession>A0A0G0QK14</accession>
<evidence type="ECO:0000256" key="5">
    <source>
        <dbReference type="ARBA" id="ARBA00023136"/>
    </source>
</evidence>
<evidence type="ECO:0000313" key="11">
    <source>
        <dbReference type="Proteomes" id="UP000034072"/>
    </source>
</evidence>
<name>A0A0G0QK14_9BACT</name>
<evidence type="ECO:0000256" key="7">
    <source>
        <dbReference type="SAM" id="Phobius"/>
    </source>
</evidence>
<feature type="transmembrane region" description="Helical" evidence="7">
    <location>
        <begin position="136"/>
        <end position="154"/>
    </location>
</feature>
<keyword evidence="5 7" id="KW-0472">Membrane</keyword>
<gene>
    <name evidence="10" type="ORF">UT75_C0005G0007</name>
</gene>
<keyword evidence="3 7" id="KW-0812">Transmembrane</keyword>
<organism evidence="10 11">
    <name type="scientific">Candidatus Yanofskybacteria bacterium GW2011_GWE2_40_11</name>
    <dbReference type="NCBI Taxonomy" id="1619033"/>
    <lineage>
        <taxon>Bacteria</taxon>
        <taxon>Candidatus Yanofskyibacteriota</taxon>
    </lineage>
</organism>
<dbReference type="InterPro" id="IPR052027">
    <property type="entry name" value="PspC"/>
</dbReference>
<evidence type="ECO:0000256" key="4">
    <source>
        <dbReference type="ARBA" id="ARBA00022989"/>
    </source>
</evidence>